<dbReference type="InterPro" id="IPR011989">
    <property type="entry name" value="ARM-like"/>
</dbReference>
<dbReference type="PANTHER" id="PTHR10648">
    <property type="entry name" value="SERINE/THREONINE-PROTEIN PHOSPHATASE PP2A 65 KDA REGULATORY SUBUNIT"/>
    <property type="match status" value="1"/>
</dbReference>
<protein>
    <submittedName>
        <fullName evidence="3">Serine/threonine-protein phosphatase 4 regulatory subunit 1</fullName>
    </submittedName>
</protein>
<proteinExistence type="evidence at transcript level"/>
<dbReference type="InterPro" id="IPR051023">
    <property type="entry name" value="PP2A_Regulatory_Subunit_A"/>
</dbReference>
<name>T2M879_HYDVU</name>
<dbReference type="GO" id="GO:0019888">
    <property type="term" value="F:protein phosphatase regulator activity"/>
    <property type="evidence" value="ECO:0007669"/>
    <property type="project" value="TreeGrafter"/>
</dbReference>
<feature type="non-terminal residue" evidence="3">
    <location>
        <position position="1"/>
    </location>
</feature>
<dbReference type="Gene3D" id="1.25.10.10">
    <property type="entry name" value="Leucine-rich Repeat Variant"/>
    <property type="match status" value="2"/>
</dbReference>
<evidence type="ECO:0000256" key="2">
    <source>
        <dbReference type="PROSITE-ProRule" id="PRU00103"/>
    </source>
</evidence>
<dbReference type="OrthoDB" id="340346at2759"/>
<feature type="repeat" description="HEAT" evidence="2">
    <location>
        <begin position="679"/>
        <end position="717"/>
    </location>
</feature>
<dbReference type="SUPFAM" id="SSF48371">
    <property type="entry name" value="ARM repeat"/>
    <property type="match status" value="1"/>
</dbReference>
<dbReference type="GO" id="GO:0005737">
    <property type="term" value="C:cytoplasm"/>
    <property type="evidence" value="ECO:0007669"/>
    <property type="project" value="TreeGrafter"/>
</dbReference>
<accession>T2M879</accession>
<keyword evidence="1" id="KW-0677">Repeat</keyword>
<gene>
    <name evidence="3" type="primary">PPP4R1</name>
</gene>
<sequence length="970" mass="110437">FLPDFYKSLITNFMADIKMLLQNYGSENQEDEQDDDDYSKFYETSMLDHSNPDDLLTPLEKLRKYCSSENIFTRQMVARSIVETVQAINTQQECLALLEIVSKLSQDFEPSVRWQLVEQLPPCCMLMMDIKLVPDAISNYILPVMVKYLTDTNNQVRKLSQNALLQLMDQEILQPDDAEVQICPVLIKLTEPDSSDDFRTEAITLMTKTAHLLGGISTEKIFLKRFGELCSDSLFHVRKVCASNFGDISSVVAPETTETVLLPLFSRLCEDGVWGVRKACAESFMAVSGACSRQVKYKTLSPLFVGLLCDKSRWVQMAAYQALGQFIATFADPGRTGFDVTEDGILYQCELQKPEIPSVIENDSFQSSSMSKPYDSKHLNNSPQIIDPQNDFNSFEFWRVPLPDISLNEFLACDIEANQSLATDNSLESSPEYLNAYVIIDSKSRDNVDNTMEYLPKDPSYDSFDKTDTIDSNHSNDNDYLKIFEGNFDEEDLLDSTIHNLSVNIEHIKKQNIVPSALLAHFISMTEPSKAQTIDGELSRHCAFTLPGVVLALGRENWNCVKDIYNLLSVDMQWKVRRTLAFSLHDLALILGQEISVNDLVPVFNGFLKDLDEVRIGVLKHLSNFIQVLPTSLQKDYLHIFSEFLNTDNSRNWRFRMELAQQLMGLVNLYTEAELGEFICPVALTLAADKVAEVRENAYELLCMLIRRLSGDLVLRKFTANIKELGSKTQHWVKRKSCSQIYLCFLRNCCYDPVNFTKDFLPNLLQLCGDNVPNVRLVASKALLAYRSTIYFQSLPKDDSVRHMVECTFETLSKDVDNDVRFFSREIGFQSNDTIKLEQSFNECSLNEEGMNIFTSSSDQPSEDNLSDNKFSKSLLDHTLQTSDLLNSSNQDKDIRRTDYYNDLENDIHTLKSLENSEKLEVNHQNCENGELGFISIDKRNCSEDNGLQNVTNSTNLNDNICIFDPDIRN</sequence>
<dbReference type="InterPro" id="IPR021133">
    <property type="entry name" value="HEAT_type_2"/>
</dbReference>
<dbReference type="EMBL" id="HAAD01002256">
    <property type="protein sequence ID" value="CDG68488.1"/>
    <property type="molecule type" value="mRNA"/>
</dbReference>
<evidence type="ECO:0000313" key="3">
    <source>
        <dbReference type="EMBL" id="CDG68488.1"/>
    </source>
</evidence>
<feature type="repeat" description="HEAT" evidence="2">
    <location>
        <begin position="760"/>
        <end position="798"/>
    </location>
</feature>
<organism evidence="3">
    <name type="scientific">Hydra vulgaris</name>
    <name type="common">Hydra</name>
    <name type="synonym">Hydra attenuata</name>
    <dbReference type="NCBI Taxonomy" id="6087"/>
    <lineage>
        <taxon>Eukaryota</taxon>
        <taxon>Metazoa</taxon>
        <taxon>Cnidaria</taxon>
        <taxon>Hydrozoa</taxon>
        <taxon>Hydroidolina</taxon>
        <taxon>Anthoathecata</taxon>
        <taxon>Aplanulata</taxon>
        <taxon>Hydridae</taxon>
        <taxon>Hydra</taxon>
    </lineage>
</organism>
<dbReference type="PANTHER" id="PTHR10648:SF1">
    <property type="entry name" value="SERINE_THREONINE-PROTEIN PHOSPHATASE 4 REGULATORY SUBUNIT 1"/>
    <property type="match status" value="1"/>
</dbReference>
<reference evidence="3" key="1">
    <citation type="journal article" date="2013" name="Genome Biol. Evol.">
        <title>Punctuated emergences of genetic and phenotypic innovations in eumetazoan, bilaterian, euteleostome, and hominidae ancestors.</title>
        <authorList>
            <person name="Wenger Y."/>
            <person name="Galliot B."/>
        </authorList>
    </citation>
    <scope>NUCLEOTIDE SEQUENCE</scope>
    <source>
        <tissue evidence="3">Whole animals</tissue>
    </source>
</reference>
<dbReference type="AlphaFoldDB" id="T2M879"/>
<dbReference type="InterPro" id="IPR016024">
    <property type="entry name" value="ARM-type_fold"/>
</dbReference>
<dbReference type="PROSITE" id="PS50077">
    <property type="entry name" value="HEAT_REPEAT"/>
    <property type="match status" value="2"/>
</dbReference>
<evidence type="ECO:0000256" key="1">
    <source>
        <dbReference type="ARBA" id="ARBA00022737"/>
    </source>
</evidence>